<reference evidence="7 9" key="4">
    <citation type="submission" date="2021-10" db="EMBL/GenBank/DDBJ databases">
        <title>Whole-genome sequencing analysis of Laribacter hongkongensis: virulence gene profiles, carbohydrate-active enzyme prediction, and antimicrobial resistance characterization.</title>
        <authorList>
            <person name="Yuan P."/>
            <person name="Zhan Y."/>
            <person name="Chen D."/>
        </authorList>
    </citation>
    <scope>NUCLEOTIDE SEQUENCE [LARGE SCALE GENOMIC DNA]</scope>
    <source>
        <strain evidence="7 9">W67</strain>
    </source>
</reference>
<proteinExistence type="inferred from homology"/>
<evidence type="ECO:0000313" key="8">
    <source>
        <dbReference type="Proteomes" id="UP000197424"/>
    </source>
</evidence>
<dbReference type="PANTHER" id="PTHR30126">
    <property type="entry name" value="HTH-TYPE TRANSCRIPTIONAL REGULATOR"/>
    <property type="match status" value="1"/>
</dbReference>
<dbReference type="Proteomes" id="UP000197424">
    <property type="component" value="Chromosome"/>
</dbReference>
<reference evidence="8" key="2">
    <citation type="submission" date="2017-06" db="EMBL/GenBank/DDBJ databases">
        <title>Whole genome sequence of Laribacter hongkongensis LHGZ1.</title>
        <authorList>
            <person name="Chen D."/>
            <person name="Wu H."/>
            <person name="Chen J."/>
        </authorList>
    </citation>
    <scope>NUCLEOTIDE SEQUENCE [LARGE SCALE GENOMIC DNA]</scope>
    <source>
        <strain evidence="8">LHGZ1</strain>
    </source>
</reference>
<evidence type="ECO:0000313" key="6">
    <source>
        <dbReference type="EMBL" id="ASJ23932.1"/>
    </source>
</evidence>
<keyword evidence="3" id="KW-0238">DNA-binding</keyword>
<keyword evidence="2" id="KW-0805">Transcription regulation</keyword>
<dbReference type="InterPro" id="IPR000847">
    <property type="entry name" value="LysR_HTH_N"/>
</dbReference>
<dbReference type="GO" id="GO:0000976">
    <property type="term" value="F:transcription cis-regulatory region binding"/>
    <property type="evidence" value="ECO:0007669"/>
    <property type="project" value="TreeGrafter"/>
</dbReference>
<organism evidence="6 8">
    <name type="scientific">Laribacter hongkongensis</name>
    <dbReference type="NCBI Taxonomy" id="168471"/>
    <lineage>
        <taxon>Bacteria</taxon>
        <taxon>Pseudomonadati</taxon>
        <taxon>Pseudomonadota</taxon>
        <taxon>Betaproteobacteria</taxon>
        <taxon>Neisseriales</taxon>
        <taxon>Aquaspirillaceae</taxon>
        <taxon>Laribacter</taxon>
    </lineage>
</organism>
<sequence length="317" mass="35523">MTTDRARRLDPEALKTFMEVARQGSFSAAAERLNKTPAAISYRIRALEDNMGTPLFERTTRSVTLTPAGELLLERATQIFEWMQHLPEELQQVNDGVEPRFHLVINNLLFNAEAVGRLLATLSRSFSHTAFRVRRAVYMGVWDEMVYGSGHFAIGIPGWHPISDAFETLPLGQIEWVLVMSPAHPLAGIQQPLTNDLLRQYPAVNVEDTSERLSKRTAWLLPGQHEVLVPSLRAKIAAHVHGLGVGFLPRSIAEQYVRTRQLVIKQVRHGRTPSPMALAWRREDSGRIGAYLQALFAAEDPLVSPFLNKIQRGPGLS</sequence>
<evidence type="ECO:0000259" key="5">
    <source>
        <dbReference type="PROSITE" id="PS50931"/>
    </source>
</evidence>
<evidence type="ECO:0000256" key="2">
    <source>
        <dbReference type="ARBA" id="ARBA00023015"/>
    </source>
</evidence>
<dbReference type="Proteomes" id="UP001200247">
    <property type="component" value="Unassembled WGS sequence"/>
</dbReference>
<evidence type="ECO:0000313" key="7">
    <source>
        <dbReference type="EMBL" id="MCG9026115.1"/>
    </source>
</evidence>
<dbReference type="OrthoDB" id="5293066at2"/>
<accession>A0A248LH20</accession>
<dbReference type="Pfam" id="PF03466">
    <property type="entry name" value="LysR_substrate"/>
    <property type="match status" value="1"/>
</dbReference>
<dbReference type="NCBIfam" id="NF007501">
    <property type="entry name" value="PRK10094.1"/>
    <property type="match status" value="1"/>
</dbReference>
<dbReference type="EMBL" id="CP022115">
    <property type="protein sequence ID" value="ASJ23932.1"/>
    <property type="molecule type" value="Genomic_DNA"/>
</dbReference>
<dbReference type="RefSeq" id="WP_088860406.1">
    <property type="nucleotide sequence ID" value="NZ_CP022115.1"/>
</dbReference>
<feature type="domain" description="HTH lysR-type" evidence="5">
    <location>
        <begin position="9"/>
        <end position="66"/>
    </location>
</feature>
<evidence type="ECO:0000256" key="1">
    <source>
        <dbReference type="ARBA" id="ARBA00009437"/>
    </source>
</evidence>
<reference evidence="6" key="1">
    <citation type="journal article" date="2017" name="J. Antimicrob. Chemother.">
        <title>Emergence and genomic analysis of MDR Laribacter hongkongensis strain HLGZ1 from Guangzhou, China.</title>
        <authorList>
            <person name="Wu H.K."/>
            <person name="Chen J.H."/>
            <person name="Yang L."/>
            <person name="Li A.R."/>
            <person name="Su D.H."/>
            <person name="Lin Y.P."/>
            <person name="Chen D.Q."/>
        </authorList>
    </citation>
    <scope>NUCLEOTIDE SEQUENCE</scope>
    <source>
        <strain evidence="6">HLGZ1</strain>
    </source>
</reference>
<dbReference type="PANTHER" id="PTHR30126:SF18">
    <property type="entry name" value="LYSR FAMILY TRANSCRIPTIONAL REGULATOR"/>
    <property type="match status" value="1"/>
</dbReference>
<dbReference type="Gene3D" id="1.10.10.10">
    <property type="entry name" value="Winged helix-like DNA-binding domain superfamily/Winged helix DNA-binding domain"/>
    <property type="match status" value="1"/>
</dbReference>
<dbReference type="Pfam" id="PF00126">
    <property type="entry name" value="HTH_1"/>
    <property type="match status" value="1"/>
</dbReference>
<dbReference type="AlphaFoldDB" id="A0A248LH20"/>
<evidence type="ECO:0000313" key="9">
    <source>
        <dbReference type="Proteomes" id="UP001200247"/>
    </source>
</evidence>
<dbReference type="GO" id="GO:0003700">
    <property type="term" value="F:DNA-binding transcription factor activity"/>
    <property type="evidence" value="ECO:0007669"/>
    <property type="project" value="InterPro"/>
</dbReference>
<dbReference type="InterPro" id="IPR036390">
    <property type="entry name" value="WH_DNA-bd_sf"/>
</dbReference>
<dbReference type="InterPro" id="IPR036388">
    <property type="entry name" value="WH-like_DNA-bd_sf"/>
</dbReference>
<dbReference type="SUPFAM" id="SSF53850">
    <property type="entry name" value="Periplasmic binding protein-like II"/>
    <property type="match status" value="1"/>
</dbReference>
<keyword evidence="4" id="KW-0804">Transcription</keyword>
<name>A0A248LH20_9NEIS</name>
<comment type="similarity">
    <text evidence="1">Belongs to the LysR transcriptional regulatory family.</text>
</comment>
<dbReference type="PRINTS" id="PR00039">
    <property type="entry name" value="HTHLYSR"/>
</dbReference>
<dbReference type="FunFam" id="1.10.10.10:FF:000001">
    <property type="entry name" value="LysR family transcriptional regulator"/>
    <property type="match status" value="1"/>
</dbReference>
<dbReference type="PROSITE" id="PS50931">
    <property type="entry name" value="HTH_LYSR"/>
    <property type="match status" value="1"/>
</dbReference>
<dbReference type="SUPFAM" id="SSF46785">
    <property type="entry name" value="Winged helix' DNA-binding domain"/>
    <property type="match status" value="1"/>
</dbReference>
<reference evidence="6" key="3">
    <citation type="submission" date="2017-06" db="EMBL/GenBank/DDBJ databases">
        <authorList>
            <person name="Kim H.J."/>
            <person name="Triplett B.A."/>
        </authorList>
    </citation>
    <scope>NUCLEOTIDE SEQUENCE</scope>
    <source>
        <strain evidence="6">HLGZ1</strain>
    </source>
</reference>
<evidence type="ECO:0000256" key="3">
    <source>
        <dbReference type="ARBA" id="ARBA00023125"/>
    </source>
</evidence>
<dbReference type="Gene3D" id="3.40.190.290">
    <property type="match status" value="1"/>
</dbReference>
<dbReference type="EMBL" id="JAJAXM010000015">
    <property type="protein sequence ID" value="MCG9026115.1"/>
    <property type="molecule type" value="Genomic_DNA"/>
</dbReference>
<gene>
    <name evidence="7" type="primary">allS</name>
    <name evidence="7" type="ORF">LH440_09425</name>
    <name evidence="6" type="ORF">LHGZ1_1101</name>
</gene>
<protein>
    <submittedName>
        <fullName evidence="7">HTH-type transcriptional activator AllS</fullName>
    </submittedName>
    <submittedName>
        <fullName evidence="6">Transcriptional regulator, LysR family</fullName>
    </submittedName>
</protein>
<evidence type="ECO:0000256" key="4">
    <source>
        <dbReference type="ARBA" id="ARBA00023163"/>
    </source>
</evidence>
<dbReference type="InterPro" id="IPR005119">
    <property type="entry name" value="LysR_subst-bd"/>
</dbReference>